<evidence type="ECO:0000256" key="1">
    <source>
        <dbReference type="SAM" id="MobiDB-lite"/>
    </source>
</evidence>
<feature type="non-terminal residue" evidence="2">
    <location>
        <position position="1"/>
    </location>
</feature>
<reference evidence="2 3" key="1">
    <citation type="journal article" date="2022" name="Front. Microbiol.">
        <title>Commensal bacteria contribute to the growth of multidrug-resistant Avibacterium paragallinarum in chickens.</title>
        <authorList>
            <person name="Zhu J."/>
            <person name="Chen Y."/>
            <person name="Wu Y."/>
            <person name="Wang Y."/>
            <person name="Zhu K."/>
        </authorList>
    </citation>
    <scope>NUCLEOTIDE SEQUENCE [LARGE SCALE GENOMIC DNA]</scope>
    <source>
        <strain evidence="2 3">AV12</strain>
    </source>
</reference>
<dbReference type="EMBL" id="JAMDKS010000051">
    <property type="protein sequence ID" value="MEE6113766.1"/>
    <property type="molecule type" value="Genomic_DNA"/>
</dbReference>
<name>A0ABU7QT05_AVIPA</name>
<protein>
    <recommendedName>
        <fullName evidence="4">Mobilization protein</fullName>
    </recommendedName>
</protein>
<keyword evidence="3" id="KW-1185">Reference proteome</keyword>
<evidence type="ECO:0000313" key="2">
    <source>
        <dbReference type="EMBL" id="MEE6113766.1"/>
    </source>
</evidence>
<sequence>KQTKQDLESEYYRIKALRKEKAEEHNAYNDKVNQYEKDTIEPLRKQIEQMKADNPHLEQRNHQQLMAMKFKGLEQWAKDKLQREQSQKRQISHSKDSDLSL</sequence>
<evidence type="ECO:0008006" key="4">
    <source>
        <dbReference type="Google" id="ProtNLM"/>
    </source>
</evidence>
<dbReference type="Proteomes" id="UP001352533">
    <property type="component" value="Unassembled WGS sequence"/>
</dbReference>
<gene>
    <name evidence="2" type="ORF">M5S25_11345</name>
</gene>
<feature type="region of interest" description="Disordered" evidence="1">
    <location>
        <begin position="77"/>
        <end position="101"/>
    </location>
</feature>
<dbReference type="RefSeq" id="WP_194757631.1">
    <property type="nucleotide sequence ID" value="NZ_JACEWB010000051.1"/>
</dbReference>
<evidence type="ECO:0000313" key="3">
    <source>
        <dbReference type="Proteomes" id="UP001352533"/>
    </source>
</evidence>
<proteinExistence type="predicted"/>
<accession>A0ABU7QT05</accession>
<comment type="caution">
    <text evidence="2">The sequence shown here is derived from an EMBL/GenBank/DDBJ whole genome shotgun (WGS) entry which is preliminary data.</text>
</comment>
<organism evidence="2 3">
    <name type="scientific">Avibacterium paragallinarum</name>
    <name type="common">Haemophilus gallinarum</name>
    <dbReference type="NCBI Taxonomy" id="728"/>
    <lineage>
        <taxon>Bacteria</taxon>
        <taxon>Pseudomonadati</taxon>
        <taxon>Pseudomonadota</taxon>
        <taxon>Gammaproteobacteria</taxon>
        <taxon>Pasteurellales</taxon>
        <taxon>Pasteurellaceae</taxon>
        <taxon>Avibacterium</taxon>
    </lineage>
</organism>